<feature type="transmembrane region" description="Helical" evidence="1">
    <location>
        <begin position="12"/>
        <end position="33"/>
    </location>
</feature>
<dbReference type="InterPro" id="IPR014044">
    <property type="entry name" value="CAP_dom"/>
</dbReference>
<keyword evidence="1" id="KW-0472">Membrane</keyword>
<keyword evidence="4" id="KW-1185">Reference proteome</keyword>
<name>A0A1W1HDM9_9BACT</name>
<dbReference type="OrthoDB" id="68195at2"/>
<dbReference type="InterPro" id="IPR035940">
    <property type="entry name" value="CAP_sf"/>
</dbReference>
<keyword evidence="1" id="KW-0812">Transmembrane</keyword>
<dbReference type="PANTHER" id="PTHR31157:SF1">
    <property type="entry name" value="SCP DOMAIN-CONTAINING PROTEIN"/>
    <property type="match status" value="1"/>
</dbReference>
<dbReference type="PANTHER" id="PTHR31157">
    <property type="entry name" value="SCP DOMAIN-CONTAINING PROTEIN"/>
    <property type="match status" value="1"/>
</dbReference>
<gene>
    <name evidence="3" type="ORF">MTBBW1_2320017</name>
</gene>
<dbReference type="SUPFAM" id="SSF55797">
    <property type="entry name" value="PR-1-like"/>
    <property type="match status" value="1"/>
</dbReference>
<dbReference type="CDD" id="cd05379">
    <property type="entry name" value="CAP_bacterial"/>
    <property type="match status" value="1"/>
</dbReference>
<evidence type="ECO:0000313" key="3">
    <source>
        <dbReference type="EMBL" id="SLM30601.1"/>
    </source>
</evidence>
<dbReference type="Proteomes" id="UP000191931">
    <property type="component" value="Unassembled WGS sequence"/>
</dbReference>
<proteinExistence type="predicted"/>
<sequence>MKLMTHKSKLYINTIYFYIIIIILLNFNMVSAFSGERCDSSYNVEPLAEEIYFLELVNRARLDPDAEAQKYNIDLNEGIYSTTLTNEPRQPLAFNLKLYRAALTHSTDMLDNNYFSHYSVSGNFSPYQRAMAEGYRNCSGENIAINMSTALLGISQYIAEYHHKLLFVDKGYTGRGHRLSILEHSHSEAGIAMTSGDYETDRYWPNAIVSTTDFGRGESASYICGVIYDDRNKNEFYDVGEGIPDVTITLLETGEIVKAFAAGAYSLGTSAQGSLSVEANICGTTLSSTKIIEMDSKNVKLDFLYSDFSGDDGTIADDNTSFPDNSNPNGCETVSYTRFITPQSQNELDEAPVRVASERFVLSNSATLEISASFPCYTEPVDIHVALQFPENRIYFIGNDGSMTTDVEPMFFNTTEKQQKIFRYSGIPLAQYTLYWLVKPSNGEKSSKIDLKGELELGYYAFDITAMAEPSATTNHESHLEP</sequence>
<dbReference type="EMBL" id="FWEV01000149">
    <property type="protein sequence ID" value="SLM30601.1"/>
    <property type="molecule type" value="Genomic_DNA"/>
</dbReference>
<evidence type="ECO:0000256" key="1">
    <source>
        <dbReference type="SAM" id="Phobius"/>
    </source>
</evidence>
<evidence type="ECO:0000259" key="2">
    <source>
        <dbReference type="Pfam" id="PF00188"/>
    </source>
</evidence>
<protein>
    <recommendedName>
        <fullName evidence="2">SCP domain-containing protein</fullName>
    </recommendedName>
</protein>
<reference evidence="3 4" key="1">
    <citation type="submission" date="2017-03" db="EMBL/GenBank/DDBJ databases">
        <authorList>
            <person name="Afonso C.L."/>
            <person name="Miller P.J."/>
            <person name="Scott M.A."/>
            <person name="Spackman E."/>
            <person name="Goraichik I."/>
            <person name="Dimitrov K.M."/>
            <person name="Suarez D.L."/>
            <person name="Swayne D.E."/>
        </authorList>
    </citation>
    <scope>NUCLEOTIDE SEQUENCE [LARGE SCALE GENOMIC DNA]</scope>
    <source>
        <strain evidence="3">PRJEB14757</strain>
    </source>
</reference>
<dbReference type="AlphaFoldDB" id="A0A1W1HDM9"/>
<dbReference type="Gene3D" id="3.40.33.10">
    <property type="entry name" value="CAP"/>
    <property type="match status" value="1"/>
</dbReference>
<organism evidence="3 4">
    <name type="scientific">Desulfamplus magnetovallimortis</name>
    <dbReference type="NCBI Taxonomy" id="1246637"/>
    <lineage>
        <taxon>Bacteria</taxon>
        <taxon>Pseudomonadati</taxon>
        <taxon>Thermodesulfobacteriota</taxon>
        <taxon>Desulfobacteria</taxon>
        <taxon>Desulfobacterales</taxon>
        <taxon>Desulfobacteraceae</taxon>
        <taxon>Desulfamplus</taxon>
    </lineage>
</organism>
<accession>A0A1W1HDM9</accession>
<dbReference type="RefSeq" id="WP_080808802.1">
    <property type="nucleotide sequence ID" value="NZ_LT828562.1"/>
</dbReference>
<feature type="domain" description="SCP" evidence="2">
    <location>
        <begin position="54"/>
        <end position="201"/>
    </location>
</feature>
<dbReference type="STRING" id="1246637.MTBBW1_2320017"/>
<evidence type="ECO:0000313" key="4">
    <source>
        <dbReference type="Proteomes" id="UP000191931"/>
    </source>
</evidence>
<dbReference type="Pfam" id="PF00188">
    <property type="entry name" value="CAP"/>
    <property type="match status" value="1"/>
</dbReference>
<keyword evidence="1" id="KW-1133">Transmembrane helix</keyword>